<dbReference type="AlphaFoldDB" id="A0AA40A6F7"/>
<gene>
    <name evidence="2" type="ORF">B0T26DRAFT_679405</name>
</gene>
<accession>A0AA40A6F7</accession>
<dbReference type="CDD" id="cd04301">
    <property type="entry name" value="NAT_SF"/>
    <property type="match status" value="1"/>
</dbReference>
<dbReference type="Proteomes" id="UP001172101">
    <property type="component" value="Unassembled WGS sequence"/>
</dbReference>
<dbReference type="InterPro" id="IPR000182">
    <property type="entry name" value="GNAT_dom"/>
</dbReference>
<feature type="domain" description="N-acetyltransferase" evidence="1">
    <location>
        <begin position="48"/>
        <end position="213"/>
    </location>
</feature>
<dbReference type="InterPro" id="IPR052523">
    <property type="entry name" value="Trichothecene_AcTrans"/>
</dbReference>
<dbReference type="PANTHER" id="PTHR42791">
    <property type="entry name" value="GNAT FAMILY ACETYLTRANSFERASE"/>
    <property type="match status" value="1"/>
</dbReference>
<dbReference type="PANTHER" id="PTHR42791:SF1">
    <property type="entry name" value="N-ACETYLTRANSFERASE DOMAIN-CONTAINING PROTEIN"/>
    <property type="match status" value="1"/>
</dbReference>
<evidence type="ECO:0000313" key="2">
    <source>
        <dbReference type="EMBL" id="KAK0710080.1"/>
    </source>
</evidence>
<protein>
    <recommendedName>
        <fullName evidence="1">N-acetyltransferase domain-containing protein</fullName>
    </recommendedName>
</protein>
<reference evidence="2" key="1">
    <citation type="submission" date="2023-06" db="EMBL/GenBank/DDBJ databases">
        <title>Genome-scale phylogeny and comparative genomics of the fungal order Sordariales.</title>
        <authorList>
            <consortium name="Lawrence Berkeley National Laboratory"/>
            <person name="Hensen N."/>
            <person name="Bonometti L."/>
            <person name="Westerberg I."/>
            <person name="Brannstrom I.O."/>
            <person name="Guillou S."/>
            <person name="Cros-Aarteil S."/>
            <person name="Calhoun S."/>
            <person name="Haridas S."/>
            <person name="Kuo A."/>
            <person name="Mondo S."/>
            <person name="Pangilinan J."/>
            <person name="Riley R."/>
            <person name="LaButti K."/>
            <person name="Andreopoulos B."/>
            <person name="Lipzen A."/>
            <person name="Chen C."/>
            <person name="Yanf M."/>
            <person name="Daum C."/>
            <person name="Ng V."/>
            <person name="Clum A."/>
            <person name="Steindorff A."/>
            <person name="Ohm R."/>
            <person name="Martin F."/>
            <person name="Silar P."/>
            <person name="Natvig D."/>
            <person name="Lalanne C."/>
            <person name="Gautier V."/>
            <person name="Ament-velasquez S.L."/>
            <person name="Kruys A."/>
            <person name="Hutchinson M.I."/>
            <person name="Powell A.J."/>
            <person name="Barry K."/>
            <person name="Miller A.N."/>
            <person name="Grigoriev I.V."/>
            <person name="Debuchy R."/>
            <person name="Gladieux P."/>
            <person name="Thoren M.H."/>
            <person name="Johannesson H."/>
        </authorList>
    </citation>
    <scope>NUCLEOTIDE SEQUENCE</scope>
    <source>
        <strain evidence="2">SMH2392-1A</strain>
    </source>
</reference>
<organism evidence="2 3">
    <name type="scientific">Lasiosphaeria miniovina</name>
    <dbReference type="NCBI Taxonomy" id="1954250"/>
    <lineage>
        <taxon>Eukaryota</taxon>
        <taxon>Fungi</taxon>
        <taxon>Dikarya</taxon>
        <taxon>Ascomycota</taxon>
        <taxon>Pezizomycotina</taxon>
        <taxon>Sordariomycetes</taxon>
        <taxon>Sordariomycetidae</taxon>
        <taxon>Sordariales</taxon>
        <taxon>Lasiosphaeriaceae</taxon>
        <taxon>Lasiosphaeria</taxon>
    </lineage>
</organism>
<dbReference type="SUPFAM" id="SSF55729">
    <property type="entry name" value="Acyl-CoA N-acyltransferases (Nat)"/>
    <property type="match status" value="1"/>
</dbReference>
<name>A0AA40A6F7_9PEZI</name>
<proteinExistence type="predicted"/>
<dbReference type="GO" id="GO:0016747">
    <property type="term" value="F:acyltransferase activity, transferring groups other than amino-acyl groups"/>
    <property type="evidence" value="ECO:0007669"/>
    <property type="project" value="InterPro"/>
</dbReference>
<dbReference type="RefSeq" id="XP_060293384.1">
    <property type="nucleotide sequence ID" value="XM_060440354.1"/>
</dbReference>
<dbReference type="GeneID" id="85323624"/>
<dbReference type="PROSITE" id="PS51186">
    <property type="entry name" value="GNAT"/>
    <property type="match status" value="1"/>
</dbReference>
<evidence type="ECO:0000259" key="1">
    <source>
        <dbReference type="PROSITE" id="PS51186"/>
    </source>
</evidence>
<evidence type="ECO:0000313" key="3">
    <source>
        <dbReference type="Proteomes" id="UP001172101"/>
    </source>
</evidence>
<dbReference type="Pfam" id="PF00583">
    <property type="entry name" value="Acetyltransf_1"/>
    <property type="match status" value="1"/>
</dbReference>
<dbReference type="InterPro" id="IPR016181">
    <property type="entry name" value="Acyl_CoA_acyltransferase"/>
</dbReference>
<dbReference type="EMBL" id="JAUIRO010000006">
    <property type="protein sequence ID" value="KAK0710080.1"/>
    <property type="molecule type" value="Genomic_DNA"/>
</dbReference>
<keyword evidence="3" id="KW-1185">Reference proteome</keyword>
<comment type="caution">
    <text evidence="2">The sequence shown here is derived from an EMBL/GenBank/DDBJ whole genome shotgun (WGS) entry which is preliminary data.</text>
</comment>
<sequence>MSQKPYKTTCKGKEYLGKTTEVMTQTFLGDPLYMWLLQSHAADKQEPVLFRLLTAFLTACALNHGLFLEADGFGCCAVLMPPGRKANNPWTMIPAGVVQGLFTIGWGAVKRAIFDYSAAQDMYAKALNKEEQKKHWYVFIMGTLEGRRRRGLAGALLGEMKERARGDGRPLWLEATTPLSRDLYKKHGFTTVGEVVLGKGTTGVGGLREKGGPGVTVWSMVWRPT</sequence>
<dbReference type="Gene3D" id="3.40.630.30">
    <property type="match status" value="1"/>
</dbReference>